<dbReference type="InterPro" id="IPR009081">
    <property type="entry name" value="PP-bd_ACP"/>
</dbReference>
<dbReference type="Gene3D" id="1.10.1200.10">
    <property type="entry name" value="ACP-like"/>
    <property type="match status" value="1"/>
</dbReference>
<keyword evidence="3" id="KW-1185">Reference proteome</keyword>
<dbReference type="EMBL" id="BAABAS010000003">
    <property type="protein sequence ID" value="GAA4224487.1"/>
    <property type="molecule type" value="Genomic_DNA"/>
</dbReference>
<gene>
    <name evidence="2" type="ORF">GCM10022254_04020</name>
</gene>
<sequence>MAPSAQEIYTELRAYIAENFLDGKENGEFTRDTPLLEWGVLNSMNTAVLISHIRERFGVEIPPSHITGKRFRNLHSITEMVRELYVQAA</sequence>
<evidence type="ECO:0000313" key="2">
    <source>
        <dbReference type="EMBL" id="GAA4224487.1"/>
    </source>
</evidence>
<accession>A0ABP8BS72</accession>
<dbReference type="SUPFAM" id="SSF47336">
    <property type="entry name" value="ACP-like"/>
    <property type="match status" value="1"/>
</dbReference>
<feature type="domain" description="Carrier" evidence="1">
    <location>
        <begin position="3"/>
        <end position="85"/>
    </location>
</feature>
<evidence type="ECO:0000313" key="3">
    <source>
        <dbReference type="Proteomes" id="UP001501710"/>
    </source>
</evidence>
<dbReference type="Proteomes" id="UP001501710">
    <property type="component" value="Unassembled WGS sequence"/>
</dbReference>
<comment type="caution">
    <text evidence="2">The sequence shown here is derived from an EMBL/GenBank/DDBJ whole genome shotgun (WGS) entry which is preliminary data.</text>
</comment>
<reference evidence="3" key="1">
    <citation type="journal article" date="2019" name="Int. J. Syst. Evol. Microbiol.">
        <title>The Global Catalogue of Microorganisms (GCM) 10K type strain sequencing project: providing services to taxonomists for standard genome sequencing and annotation.</title>
        <authorList>
            <consortium name="The Broad Institute Genomics Platform"/>
            <consortium name="The Broad Institute Genome Sequencing Center for Infectious Disease"/>
            <person name="Wu L."/>
            <person name="Ma J."/>
        </authorList>
    </citation>
    <scope>NUCLEOTIDE SEQUENCE [LARGE SCALE GENOMIC DNA]</scope>
    <source>
        <strain evidence="3">JCM 17440</strain>
    </source>
</reference>
<dbReference type="InterPro" id="IPR036736">
    <property type="entry name" value="ACP-like_sf"/>
</dbReference>
<protein>
    <recommendedName>
        <fullName evidence="1">Carrier domain-containing protein</fullName>
    </recommendedName>
</protein>
<proteinExistence type="predicted"/>
<organism evidence="2 3">
    <name type="scientific">Actinomadura meridiana</name>
    <dbReference type="NCBI Taxonomy" id="559626"/>
    <lineage>
        <taxon>Bacteria</taxon>
        <taxon>Bacillati</taxon>
        <taxon>Actinomycetota</taxon>
        <taxon>Actinomycetes</taxon>
        <taxon>Streptosporangiales</taxon>
        <taxon>Thermomonosporaceae</taxon>
        <taxon>Actinomadura</taxon>
    </lineage>
</organism>
<evidence type="ECO:0000259" key="1">
    <source>
        <dbReference type="PROSITE" id="PS50075"/>
    </source>
</evidence>
<dbReference type="RefSeq" id="WP_344888613.1">
    <property type="nucleotide sequence ID" value="NZ_BAABAS010000003.1"/>
</dbReference>
<dbReference type="Pfam" id="PF00550">
    <property type="entry name" value="PP-binding"/>
    <property type="match status" value="1"/>
</dbReference>
<dbReference type="PROSITE" id="PS50075">
    <property type="entry name" value="CARRIER"/>
    <property type="match status" value="1"/>
</dbReference>
<name>A0ABP8BS72_9ACTN</name>